<evidence type="ECO:0000313" key="13">
    <source>
        <dbReference type="EMBL" id="RYR59270.1"/>
    </source>
</evidence>
<dbReference type="SMART" id="SM00249">
    <property type="entry name" value="PHD"/>
    <property type="match status" value="1"/>
</dbReference>
<dbReference type="PANTHER" id="PTHR12628">
    <property type="entry name" value="POLYCOMB-LIKE TRANSCRIPTION FACTOR"/>
    <property type="match status" value="1"/>
</dbReference>
<dbReference type="GO" id="GO:0008270">
    <property type="term" value="F:zinc ion binding"/>
    <property type="evidence" value="ECO:0007669"/>
    <property type="project" value="UniProtKB-KW"/>
</dbReference>
<evidence type="ECO:0000256" key="5">
    <source>
        <dbReference type="ARBA" id="ARBA00023015"/>
    </source>
</evidence>
<dbReference type="AlphaFoldDB" id="A0A445D8A8"/>
<keyword evidence="5" id="KW-0805">Transcription regulation</keyword>
<dbReference type="STRING" id="3818.A0A445D8A8"/>
<comment type="subcellular location">
    <subcellularLocation>
        <location evidence="1">Nucleus</location>
    </subcellularLocation>
</comment>
<feature type="compositionally biased region" description="Basic residues" evidence="11">
    <location>
        <begin position="604"/>
        <end position="614"/>
    </location>
</feature>
<name>A0A445D8A8_ARAHY</name>
<dbReference type="PROSITE" id="PS50016">
    <property type="entry name" value="ZF_PHD_2"/>
    <property type="match status" value="1"/>
</dbReference>
<feature type="region of interest" description="Disordered" evidence="11">
    <location>
        <begin position="501"/>
        <end position="614"/>
    </location>
</feature>
<dbReference type="InterPro" id="IPR013083">
    <property type="entry name" value="Znf_RING/FYVE/PHD"/>
</dbReference>
<dbReference type="PANTHER" id="PTHR12628:SF13">
    <property type="entry name" value="HOMEOBOX PROTEIN HAT3.1"/>
    <property type="match status" value="1"/>
</dbReference>
<keyword evidence="4" id="KW-0862">Zinc</keyword>
<keyword evidence="6" id="KW-0238">DNA-binding</keyword>
<dbReference type="GO" id="GO:0005634">
    <property type="term" value="C:nucleus"/>
    <property type="evidence" value="ECO:0007669"/>
    <property type="project" value="UniProtKB-SubCell"/>
</dbReference>
<evidence type="ECO:0000313" key="14">
    <source>
        <dbReference type="Proteomes" id="UP000289738"/>
    </source>
</evidence>
<evidence type="ECO:0000256" key="8">
    <source>
        <dbReference type="ARBA" id="ARBA00023163"/>
    </source>
</evidence>
<dbReference type="Proteomes" id="UP000289738">
    <property type="component" value="Chromosome A05"/>
</dbReference>
<dbReference type="InterPro" id="IPR011011">
    <property type="entry name" value="Znf_FYVE_PHD"/>
</dbReference>
<evidence type="ECO:0000256" key="1">
    <source>
        <dbReference type="ARBA" id="ARBA00004123"/>
    </source>
</evidence>
<dbReference type="InterPro" id="IPR001965">
    <property type="entry name" value="Znf_PHD"/>
</dbReference>
<sequence>MKRMKMGLKMGCKRMKNAGKEYLIIGLGIWQLASKDSKDTQPKELLPSIEFNASQLGSLLQIQIQIQSSLLFHAHHMSEQMHKFDPGSQQFEFSENTNQIGSSCLESEQKVLITMKNRTVFDEKLHQGSDNMRGNSLIQLSAPPQYVLVKSSQIGEGSCDKKVTVGPELAFRDLSDYNLQRKSQPASQNVQNGSVESTNSISSLFVQDQMQPSPAQENMSSVIEHLDLPTGDVAGNDGPNCLQRKSKRLTQMRLKSEDSRTPKLLKGKYILRSSRSSDRALQSQTREKCKVPELSSDLIDVKNVGEKKRRGRKRKQWGGEGIIDEFSRIRSHLRYLLNRVSYEQSLIDAYSGEGWKGYSIEKLKPEKELQRAKSEILRRKLKIRDLFWNLGLLCAEGKLPESLFDSEGAIRSDDIFCAKCGSKELTTDNDIILCDGACDRGFHQCCLNPPLLTKDIPPGHDIWLCPGCNCKLECIKLLNDFLGTSLSIRDTWERVFPEATEAAGTNAGHNLGLPSVDSDDNDYKPKAPEDEEVEGGESSSDGSDYASDSEKLKDLHSEDDDYDPNAPDTDRGASEENSSSGFISDDTVDEAQMLAPQDDIMKCKSSRSKKFKVG</sequence>
<dbReference type="InterPro" id="IPR045876">
    <property type="entry name" value="PRHA-like_PHD-finger"/>
</dbReference>
<accession>A0A445D8A8</accession>
<comment type="caution">
    <text evidence="13">The sequence shown here is derived from an EMBL/GenBank/DDBJ whole genome shotgun (WGS) entry which is preliminary data.</text>
</comment>
<dbReference type="InterPro" id="IPR019786">
    <property type="entry name" value="Zinc_finger_PHD-type_CS"/>
</dbReference>
<evidence type="ECO:0000256" key="4">
    <source>
        <dbReference type="ARBA" id="ARBA00022833"/>
    </source>
</evidence>
<evidence type="ECO:0000256" key="6">
    <source>
        <dbReference type="ARBA" id="ARBA00023125"/>
    </source>
</evidence>
<feature type="compositionally biased region" description="Low complexity" evidence="11">
    <location>
        <begin position="536"/>
        <end position="546"/>
    </location>
</feature>
<dbReference type="EMBL" id="SDMP01000005">
    <property type="protein sequence ID" value="RYR59270.1"/>
    <property type="molecule type" value="Genomic_DNA"/>
</dbReference>
<dbReference type="SUPFAM" id="SSF57903">
    <property type="entry name" value="FYVE/PHD zinc finger"/>
    <property type="match status" value="1"/>
</dbReference>
<evidence type="ECO:0000256" key="3">
    <source>
        <dbReference type="ARBA" id="ARBA00022771"/>
    </source>
</evidence>
<evidence type="ECO:0000256" key="2">
    <source>
        <dbReference type="ARBA" id="ARBA00022723"/>
    </source>
</evidence>
<dbReference type="Gene3D" id="3.30.40.10">
    <property type="entry name" value="Zinc/RING finger domain, C3HC4 (zinc finger)"/>
    <property type="match status" value="1"/>
</dbReference>
<proteinExistence type="predicted"/>
<dbReference type="EMBL" id="SDMP01000005">
    <property type="protein sequence ID" value="RYR59271.1"/>
    <property type="molecule type" value="Genomic_DNA"/>
</dbReference>
<evidence type="ECO:0000256" key="9">
    <source>
        <dbReference type="ARBA" id="ARBA00023242"/>
    </source>
</evidence>
<keyword evidence="7" id="KW-0371">Homeobox</keyword>
<evidence type="ECO:0000256" key="10">
    <source>
        <dbReference type="PROSITE-ProRule" id="PRU00146"/>
    </source>
</evidence>
<organism evidence="13 14">
    <name type="scientific">Arachis hypogaea</name>
    <name type="common">Peanut</name>
    <dbReference type="NCBI Taxonomy" id="3818"/>
    <lineage>
        <taxon>Eukaryota</taxon>
        <taxon>Viridiplantae</taxon>
        <taxon>Streptophyta</taxon>
        <taxon>Embryophyta</taxon>
        <taxon>Tracheophyta</taxon>
        <taxon>Spermatophyta</taxon>
        <taxon>Magnoliopsida</taxon>
        <taxon>eudicotyledons</taxon>
        <taxon>Gunneridae</taxon>
        <taxon>Pentapetalae</taxon>
        <taxon>rosids</taxon>
        <taxon>fabids</taxon>
        <taxon>Fabales</taxon>
        <taxon>Fabaceae</taxon>
        <taxon>Papilionoideae</taxon>
        <taxon>50 kb inversion clade</taxon>
        <taxon>dalbergioids sensu lato</taxon>
        <taxon>Dalbergieae</taxon>
        <taxon>Pterocarpus clade</taxon>
        <taxon>Arachis</taxon>
    </lineage>
</organism>
<protein>
    <recommendedName>
        <fullName evidence="12">PHD-type domain-containing protein</fullName>
    </recommendedName>
</protein>
<feature type="domain" description="PHD-type" evidence="12">
    <location>
        <begin position="414"/>
        <end position="471"/>
    </location>
</feature>
<dbReference type="GO" id="GO:0003682">
    <property type="term" value="F:chromatin binding"/>
    <property type="evidence" value="ECO:0007669"/>
    <property type="project" value="TreeGrafter"/>
</dbReference>
<dbReference type="FunFam" id="3.30.40.10:FF:000650">
    <property type="entry name" value="Homeobox protein HAT3.1"/>
    <property type="match status" value="1"/>
</dbReference>
<dbReference type="InterPro" id="IPR019787">
    <property type="entry name" value="Znf_PHD-finger"/>
</dbReference>
<evidence type="ECO:0000256" key="11">
    <source>
        <dbReference type="SAM" id="MobiDB-lite"/>
    </source>
</evidence>
<dbReference type="GO" id="GO:0003677">
    <property type="term" value="F:DNA binding"/>
    <property type="evidence" value="ECO:0007669"/>
    <property type="project" value="UniProtKB-KW"/>
</dbReference>
<evidence type="ECO:0000256" key="7">
    <source>
        <dbReference type="ARBA" id="ARBA00023155"/>
    </source>
</evidence>
<keyword evidence="8" id="KW-0804">Transcription</keyword>
<dbReference type="PROSITE" id="PS01359">
    <property type="entry name" value="ZF_PHD_1"/>
    <property type="match status" value="1"/>
</dbReference>
<evidence type="ECO:0000259" key="12">
    <source>
        <dbReference type="PROSITE" id="PS50016"/>
    </source>
</evidence>
<keyword evidence="14" id="KW-1185">Reference proteome</keyword>
<reference evidence="13 14" key="1">
    <citation type="submission" date="2019-01" db="EMBL/GenBank/DDBJ databases">
        <title>Sequencing of cultivated peanut Arachis hypogaea provides insights into genome evolution and oil improvement.</title>
        <authorList>
            <person name="Chen X."/>
        </authorList>
    </citation>
    <scope>NUCLEOTIDE SEQUENCE [LARGE SCALE GENOMIC DNA]</scope>
    <source>
        <strain evidence="14">cv. Fuhuasheng</strain>
        <strain evidence="13">GDAAS-fuhuasheng2018</strain>
        <tissue evidence="13">Leaves</tissue>
    </source>
</reference>
<keyword evidence="9" id="KW-0539">Nucleus</keyword>
<gene>
    <name evidence="13" type="ORF">Ahy_A05g025124</name>
</gene>
<keyword evidence="3 10" id="KW-0863">Zinc-finger</keyword>
<dbReference type="Pfam" id="PF00628">
    <property type="entry name" value="PHD"/>
    <property type="match status" value="1"/>
</dbReference>
<dbReference type="CDD" id="cd15504">
    <property type="entry name" value="PHD_PRHA_like"/>
    <property type="match status" value="1"/>
</dbReference>
<dbReference type="GO" id="GO:0045814">
    <property type="term" value="P:negative regulation of gene expression, epigenetic"/>
    <property type="evidence" value="ECO:0007669"/>
    <property type="project" value="TreeGrafter"/>
</dbReference>
<keyword evidence="2" id="KW-0479">Metal-binding</keyword>